<evidence type="ECO:0000256" key="8">
    <source>
        <dbReference type="ARBA" id="ARBA00023163"/>
    </source>
</evidence>
<feature type="domain" description="HMG box" evidence="12">
    <location>
        <begin position="351"/>
        <end position="419"/>
    </location>
</feature>
<feature type="compositionally biased region" description="Basic and acidic residues" evidence="11">
    <location>
        <begin position="63"/>
        <end position="91"/>
    </location>
</feature>
<keyword evidence="4" id="KW-0879">Wnt signaling pathway</keyword>
<feature type="compositionally biased region" description="Gly residues" evidence="11">
    <location>
        <begin position="1"/>
        <end position="11"/>
    </location>
</feature>
<dbReference type="SUPFAM" id="SSF47095">
    <property type="entry name" value="HMG-box"/>
    <property type="match status" value="1"/>
</dbReference>
<dbReference type="AlphaFoldDB" id="A0AAD1WTY3"/>
<dbReference type="InterPro" id="IPR024940">
    <property type="entry name" value="TCF/LEF"/>
</dbReference>
<evidence type="ECO:0000313" key="14">
    <source>
        <dbReference type="Proteomes" id="UP001295444"/>
    </source>
</evidence>
<keyword evidence="14" id="KW-1185">Reference proteome</keyword>
<protein>
    <recommendedName>
        <fullName evidence="12">HMG box domain-containing protein</fullName>
    </recommendedName>
</protein>
<feature type="region of interest" description="Disordered" evidence="11">
    <location>
        <begin position="318"/>
        <end position="351"/>
    </location>
</feature>
<evidence type="ECO:0000256" key="3">
    <source>
        <dbReference type="ARBA" id="ARBA00022491"/>
    </source>
</evidence>
<dbReference type="GO" id="GO:0000978">
    <property type="term" value="F:RNA polymerase II cis-regulatory region sequence-specific DNA binding"/>
    <property type="evidence" value="ECO:0007669"/>
    <property type="project" value="TreeGrafter"/>
</dbReference>
<feature type="compositionally biased region" description="Basic and acidic residues" evidence="11">
    <location>
        <begin position="19"/>
        <end position="43"/>
    </location>
</feature>
<dbReference type="FunFam" id="1.10.30.10:FF:000001">
    <property type="entry name" value="transcription factor 7 isoform X2"/>
    <property type="match status" value="1"/>
</dbReference>
<dbReference type="Gene3D" id="1.10.30.10">
    <property type="entry name" value="High mobility group box domain"/>
    <property type="match status" value="1"/>
</dbReference>
<feature type="compositionally biased region" description="Polar residues" evidence="11">
    <location>
        <begin position="552"/>
        <end position="571"/>
    </location>
</feature>
<keyword evidence="8" id="KW-0804">Transcription</keyword>
<dbReference type="InterPro" id="IPR027397">
    <property type="entry name" value="Catenin-bd_sf"/>
</dbReference>
<dbReference type="Pfam" id="PF00505">
    <property type="entry name" value="HMG_box"/>
    <property type="match status" value="1"/>
</dbReference>
<dbReference type="Gene3D" id="4.10.900.10">
    <property type="entry name" value="TCF3-CBD (Catenin binding domain)"/>
    <property type="match status" value="1"/>
</dbReference>
<dbReference type="EMBL" id="OW240922">
    <property type="protein sequence ID" value="CAH2323112.1"/>
    <property type="molecule type" value="Genomic_DNA"/>
</dbReference>
<evidence type="ECO:0000256" key="11">
    <source>
        <dbReference type="SAM" id="MobiDB-lite"/>
    </source>
</evidence>
<comment type="subcellular location">
    <subcellularLocation>
        <location evidence="1">Nucleus</location>
    </subcellularLocation>
</comment>
<evidence type="ECO:0000256" key="2">
    <source>
        <dbReference type="ARBA" id="ARBA00006569"/>
    </source>
</evidence>
<feature type="compositionally biased region" description="Polar residues" evidence="11">
    <location>
        <begin position="579"/>
        <end position="599"/>
    </location>
</feature>
<feature type="region of interest" description="Disordered" evidence="11">
    <location>
        <begin position="421"/>
        <end position="441"/>
    </location>
</feature>
<comment type="similarity">
    <text evidence="2">Belongs to the TCF/LEF family.</text>
</comment>
<dbReference type="GO" id="GO:1990907">
    <property type="term" value="C:beta-catenin-TCF complex"/>
    <property type="evidence" value="ECO:0007669"/>
    <property type="project" value="TreeGrafter"/>
</dbReference>
<evidence type="ECO:0000256" key="7">
    <source>
        <dbReference type="ARBA" id="ARBA00023159"/>
    </source>
</evidence>
<evidence type="ECO:0000256" key="6">
    <source>
        <dbReference type="ARBA" id="ARBA00023125"/>
    </source>
</evidence>
<evidence type="ECO:0000256" key="4">
    <source>
        <dbReference type="ARBA" id="ARBA00022687"/>
    </source>
</evidence>
<feature type="compositionally biased region" description="Basic and acidic residues" evidence="11">
    <location>
        <begin position="336"/>
        <end position="347"/>
    </location>
</feature>
<dbReference type="FunFam" id="4.10.900.10:FF:000002">
    <property type="entry name" value="transcription factor 7-like 2 isoform X1"/>
    <property type="match status" value="1"/>
</dbReference>
<evidence type="ECO:0000256" key="5">
    <source>
        <dbReference type="ARBA" id="ARBA00023015"/>
    </source>
</evidence>
<feature type="region of interest" description="Disordered" evidence="11">
    <location>
        <begin position="495"/>
        <end position="623"/>
    </location>
</feature>
<dbReference type="Pfam" id="PF08347">
    <property type="entry name" value="CTNNB1_binding"/>
    <property type="match status" value="1"/>
</dbReference>
<evidence type="ECO:0000313" key="13">
    <source>
        <dbReference type="EMBL" id="CAH2323112.1"/>
    </source>
</evidence>
<dbReference type="Proteomes" id="UP001295444">
    <property type="component" value="Chromosome 11"/>
</dbReference>
<evidence type="ECO:0000256" key="9">
    <source>
        <dbReference type="ARBA" id="ARBA00023242"/>
    </source>
</evidence>
<dbReference type="PANTHER" id="PTHR10373">
    <property type="entry name" value="TRANSCRIPTION FACTOR 7 FAMILY MEMBER"/>
    <property type="match status" value="1"/>
</dbReference>
<feature type="compositionally biased region" description="Polar residues" evidence="11">
    <location>
        <begin position="47"/>
        <end position="61"/>
    </location>
</feature>
<name>A0AAD1WTY3_PELCU</name>
<keyword evidence="3" id="KW-0678">Repressor</keyword>
<reference evidence="13" key="1">
    <citation type="submission" date="2022-03" db="EMBL/GenBank/DDBJ databases">
        <authorList>
            <person name="Alioto T."/>
            <person name="Alioto T."/>
            <person name="Gomez Garrido J."/>
        </authorList>
    </citation>
    <scope>NUCLEOTIDE SEQUENCE</scope>
</reference>
<gene>
    <name evidence="13" type="ORF">PECUL_23A025208</name>
</gene>
<dbReference type="PANTHER" id="PTHR10373:SF32">
    <property type="entry name" value="TRANSCRIPTION FACTOR 7-LIKE 2"/>
    <property type="match status" value="1"/>
</dbReference>
<evidence type="ECO:0000256" key="10">
    <source>
        <dbReference type="PROSITE-ProRule" id="PRU00267"/>
    </source>
</evidence>
<dbReference type="GO" id="GO:0000785">
    <property type="term" value="C:chromatin"/>
    <property type="evidence" value="ECO:0007669"/>
    <property type="project" value="TreeGrafter"/>
</dbReference>
<keyword evidence="6 10" id="KW-0238">DNA-binding</keyword>
<feature type="region of interest" description="Disordered" evidence="11">
    <location>
        <begin position="1"/>
        <end position="95"/>
    </location>
</feature>
<keyword evidence="9 10" id="KW-0539">Nucleus</keyword>
<feature type="compositionally biased region" description="Low complexity" evidence="11">
    <location>
        <begin position="499"/>
        <end position="520"/>
    </location>
</feature>
<dbReference type="SMART" id="SM01366">
    <property type="entry name" value="c-clamp"/>
    <property type="match status" value="1"/>
</dbReference>
<dbReference type="PROSITE" id="PS50118">
    <property type="entry name" value="HMG_BOX_2"/>
    <property type="match status" value="1"/>
</dbReference>
<keyword evidence="7" id="KW-0010">Activator</keyword>
<dbReference type="GO" id="GO:0060070">
    <property type="term" value="P:canonical Wnt signaling pathway"/>
    <property type="evidence" value="ECO:0007669"/>
    <property type="project" value="TreeGrafter"/>
</dbReference>
<keyword evidence="5" id="KW-0805">Transcription regulation</keyword>
<dbReference type="GO" id="GO:0071664">
    <property type="term" value="C:catenin-TCF7L2 complex"/>
    <property type="evidence" value="ECO:0007669"/>
    <property type="project" value="TreeGrafter"/>
</dbReference>
<sequence>MPQLNGGGGDDLGANDEMISFKDEGEQEEKISENSAAERDLAEVKSSLVNESETQQNSSSDSEAERRPPPRPDTFRDKSRDSLEEAAKRQEGGLFKNPAYPGYPFIMIPDLTSPYLPNGSLSPTARTCVNVPLDLHLASCCSPLMQYLQMKWPLLDVQAGSLQSRQAMKDARSPSPGHIVSNKVPVVQHPHHVHPLTPLITYSNEHFTPGNPPPHLQADVDPKTGIPRPPHPPDISPYYPLSPGTVGQIPHPLGWLVPQQGQPVYPITTGGFRHPYPTALTVNASMSSFLSSRFPPHMVPPHHSLHTTGIPHPAIVTPQVKQESSQSDVGSLHSSKHQDSKKEEEKKKPHIKKPLNAFMLYMKEMRAKVVAECTLKESAAINQILGRRWHALSREEQAKYYELARKERQLHMQLYPGWSARDNYGKKKKRKRDKQPGESNEHNECYLNPCLSLPPITDLSAPKKCRARFGLDQQSNWCGPCRRKKKCIRYIQGEGSCVSPPSSDGSLLDSSPSSPTMLDSPPRDSKPQTEQTQPLSLTLKPDPLARLCMPQSPLTESPSRKSSNLPATICQNGVDHNHQSNPLQSVPYSLSLAQPSTSFLSSPRPLSGPQQLQPLSLVTKSLE</sequence>
<feature type="compositionally biased region" description="Low complexity" evidence="11">
    <location>
        <begin position="600"/>
        <end position="617"/>
    </location>
</feature>
<organism evidence="13 14">
    <name type="scientific">Pelobates cultripes</name>
    <name type="common">Western spadefoot toad</name>
    <dbReference type="NCBI Taxonomy" id="61616"/>
    <lineage>
        <taxon>Eukaryota</taxon>
        <taxon>Metazoa</taxon>
        <taxon>Chordata</taxon>
        <taxon>Craniata</taxon>
        <taxon>Vertebrata</taxon>
        <taxon>Euteleostomi</taxon>
        <taxon>Amphibia</taxon>
        <taxon>Batrachia</taxon>
        <taxon>Anura</taxon>
        <taxon>Pelobatoidea</taxon>
        <taxon>Pelobatidae</taxon>
        <taxon>Pelobates</taxon>
    </lineage>
</organism>
<evidence type="ECO:0000259" key="12">
    <source>
        <dbReference type="PROSITE" id="PS50118"/>
    </source>
</evidence>
<feature type="compositionally biased region" description="Polar residues" evidence="11">
    <location>
        <begin position="319"/>
        <end position="329"/>
    </location>
</feature>
<dbReference type="CDD" id="cd21996">
    <property type="entry name" value="HMG-box_TCF7-like"/>
    <property type="match status" value="1"/>
</dbReference>
<dbReference type="SMART" id="SM00398">
    <property type="entry name" value="HMG"/>
    <property type="match status" value="1"/>
</dbReference>
<dbReference type="InterPro" id="IPR036910">
    <property type="entry name" value="HMG_box_dom_sf"/>
</dbReference>
<accession>A0AAD1WTY3</accession>
<proteinExistence type="inferred from homology"/>
<feature type="DNA-binding region" description="HMG box" evidence="10">
    <location>
        <begin position="351"/>
        <end position="419"/>
    </location>
</feature>
<dbReference type="GO" id="GO:0000981">
    <property type="term" value="F:DNA-binding transcription factor activity, RNA polymerase II-specific"/>
    <property type="evidence" value="ECO:0007669"/>
    <property type="project" value="TreeGrafter"/>
</dbReference>
<evidence type="ECO:0000256" key="1">
    <source>
        <dbReference type="ARBA" id="ARBA00004123"/>
    </source>
</evidence>
<dbReference type="InterPro" id="IPR009071">
    <property type="entry name" value="HMG_box_dom"/>
</dbReference>
<dbReference type="InterPro" id="IPR013558">
    <property type="entry name" value="CTNNB1-bd_N"/>
</dbReference>